<keyword evidence="9" id="KW-1185">Reference proteome</keyword>
<evidence type="ECO:0000256" key="5">
    <source>
        <dbReference type="ARBA" id="ARBA00023242"/>
    </source>
</evidence>
<comment type="subcellular location">
    <subcellularLocation>
        <location evidence="1">Nucleus</location>
    </subcellularLocation>
</comment>
<feature type="compositionally biased region" description="Basic residues" evidence="6">
    <location>
        <begin position="111"/>
        <end position="124"/>
    </location>
</feature>
<dbReference type="GO" id="GO:0003677">
    <property type="term" value="F:DNA binding"/>
    <property type="evidence" value="ECO:0007669"/>
    <property type="project" value="UniProtKB-KW"/>
</dbReference>
<evidence type="ECO:0000259" key="7">
    <source>
        <dbReference type="PROSITE" id="PS51032"/>
    </source>
</evidence>
<keyword evidence="2" id="KW-0805">Transcription regulation</keyword>
<accession>A0A540KXD7</accession>
<dbReference type="Proteomes" id="UP000315295">
    <property type="component" value="Unassembled WGS sequence"/>
</dbReference>
<reference evidence="8 9" key="1">
    <citation type="journal article" date="2019" name="G3 (Bethesda)">
        <title>Sequencing of a Wild Apple (Malus baccata) Genome Unravels the Differences Between Cultivated and Wild Apple Species Regarding Disease Resistance and Cold Tolerance.</title>
        <authorList>
            <person name="Chen X."/>
        </authorList>
    </citation>
    <scope>NUCLEOTIDE SEQUENCE [LARGE SCALE GENOMIC DNA]</scope>
    <source>
        <strain evidence="9">cv. Shandingzi</strain>
        <tissue evidence="8">Leaves</tissue>
    </source>
</reference>
<evidence type="ECO:0000313" key="9">
    <source>
        <dbReference type="Proteomes" id="UP000315295"/>
    </source>
</evidence>
<dbReference type="AlphaFoldDB" id="A0A540KXD7"/>
<evidence type="ECO:0000313" key="8">
    <source>
        <dbReference type="EMBL" id="TQD78894.1"/>
    </source>
</evidence>
<evidence type="ECO:0000256" key="1">
    <source>
        <dbReference type="ARBA" id="ARBA00004123"/>
    </source>
</evidence>
<evidence type="ECO:0000256" key="3">
    <source>
        <dbReference type="ARBA" id="ARBA00023125"/>
    </source>
</evidence>
<protein>
    <recommendedName>
        <fullName evidence="7">AP2/ERF domain-containing protein</fullName>
    </recommendedName>
</protein>
<dbReference type="CDD" id="cd00018">
    <property type="entry name" value="AP2"/>
    <property type="match status" value="1"/>
</dbReference>
<dbReference type="InterPro" id="IPR001471">
    <property type="entry name" value="AP2/ERF_dom"/>
</dbReference>
<dbReference type="PANTHER" id="PTHR32467">
    <property type="entry name" value="AP2-LIKE ETHYLENE-RESPONSIVE TRANSCRIPTION FACTOR"/>
    <property type="match status" value="1"/>
</dbReference>
<dbReference type="InterPro" id="IPR016177">
    <property type="entry name" value="DNA-bd_dom_sf"/>
</dbReference>
<evidence type="ECO:0000256" key="2">
    <source>
        <dbReference type="ARBA" id="ARBA00023015"/>
    </source>
</evidence>
<feature type="region of interest" description="Disordered" evidence="6">
    <location>
        <begin position="96"/>
        <end position="124"/>
    </location>
</feature>
<feature type="domain" description="AP2/ERF" evidence="7">
    <location>
        <begin position="131"/>
        <end position="188"/>
    </location>
</feature>
<proteinExistence type="predicted"/>
<dbReference type="STRING" id="106549.A0A540KXD7"/>
<dbReference type="GO" id="GO:0003700">
    <property type="term" value="F:DNA-binding transcription factor activity"/>
    <property type="evidence" value="ECO:0007669"/>
    <property type="project" value="InterPro"/>
</dbReference>
<dbReference type="PROSITE" id="PS51032">
    <property type="entry name" value="AP2_ERF"/>
    <property type="match status" value="1"/>
</dbReference>
<dbReference type="SUPFAM" id="SSF54171">
    <property type="entry name" value="DNA-binding domain"/>
    <property type="match status" value="1"/>
</dbReference>
<dbReference type="EMBL" id="VIEB01000884">
    <property type="protein sequence ID" value="TQD78894.1"/>
    <property type="molecule type" value="Genomic_DNA"/>
</dbReference>
<keyword evidence="3" id="KW-0238">DNA-binding</keyword>
<dbReference type="SMART" id="SM00380">
    <property type="entry name" value="AP2"/>
    <property type="match status" value="1"/>
</dbReference>
<sequence>MQSDGLSLSLQSHIFANELDETFTNFENNTSEANQHPLQPNTQISTLGNSFEVPTQNTSLFSNDPSLSSLPVESVKGFVGDNNNIKSCVNISGEKSLSNQEENDSLSGKSLMKRKRRRKISERKFSKRSSHFRGVSRYPSGRFEAFIWDSTIQENKKTGGFDTEEDAARAHDLLALKLWGKSAGLSFPVC</sequence>
<name>A0A540KXD7_MALBA</name>
<evidence type="ECO:0000256" key="4">
    <source>
        <dbReference type="ARBA" id="ARBA00023163"/>
    </source>
</evidence>
<dbReference type="PANTHER" id="PTHR32467:SF241">
    <property type="entry name" value="OS01G0899800 PROTEIN"/>
    <property type="match status" value="1"/>
</dbReference>
<comment type="caution">
    <text evidence="8">The sequence shown here is derived from an EMBL/GenBank/DDBJ whole genome shotgun (WGS) entry which is preliminary data.</text>
</comment>
<gene>
    <name evidence="8" type="ORF">C1H46_035552</name>
</gene>
<keyword evidence="4" id="KW-0804">Transcription</keyword>
<dbReference type="GO" id="GO:0005634">
    <property type="term" value="C:nucleus"/>
    <property type="evidence" value="ECO:0007669"/>
    <property type="project" value="UniProtKB-SubCell"/>
</dbReference>
<organism evidence="8 9">
    <name type="scientific">Malus baccata</name>
    <name type="common">Siberian crab apple</name>
    <name type="synonym">Pyrus baccata</name>
    <dbReference type="NCBI Taxonomy" id="106549"/>
    <lineage>
        <taxon>Eukaryota</taxon>
        <taxon>Viridiplantae</taxon>
        <taxon>Streptophyta</taxon>
        <taxon>Embryophyta</taxon>
        <taxon>Tracheophyta</taxon>
        <taxon>Spermatophyta</taxon>
        <taxon>Magnoliopsida</taxon>
        <taxon>eudicotyledons</taxon>
        <taxon>Gunneridae</taxon>
        <taxon>Pentapetalae</taxon>
        <taxon>rosids</taxon>
        <taxon>fabids</taxon>
        <taxon>Rosales</taxon>
        <taxon>Rosaceae</taxon>
        <taxon>Amygdaloideae</taxon>
        <taxon>Maleae</taxon>
        <taxon>Malus</taxon>
    </lineage>
</organism>
<keyword evidence="5" id="KW-0539">Nucleus</keyword>
<dbReference type="Gene3D" id="3.30.730.10">
    <property type="entry name" value="AP2/ERF domain"/>
    <property type="match status" value="1"/>
</dbReference>
<feature type="compositionally biased region" description="Polar residues" evidence="6">
    <location>
        <begin position="96"/>
        <end position="108"/>
    </location>
</feature>
<evidence type="ECO:0000256" key="6">
    <source>
        <dbReference type="SAM" id="MobiDB-lite"/>
    </source>
</evidence>
<dbReference type="InterPro" id="IPR036955">
    <property type="entry name" value="AP2/ERF_dom_sf"/>
</dbReference>